<evidence type="ECO:0000313" key="2">
    <source>
        <dbReference type="Proteomes" id="UP001632037"/>
    </source>
</evidence>
<organism evidence="1 2">
    <name type="scientific">Phytophthora oleae</name>
    <dbReference type="NCBI Taxonomy" id="2107226"/>
    <lineage>
        <taxon>Eukaryota</taxon>
        <taxon>Sar</taxon>
        <taxon>Stramenopiles</taxon>
        <taxon>Oomycota</taxon>
        <taxon>Peronosporomycetes</taxon>
        <taxon>Peronosporales</taxon>
        <taxon>Peronosporaceae</taxon>
        <taxon>Phytophthora</taxon>
    </lineage>
</organism>
<evidence type="ECO:0008006" key="3">
    <source>
        <dbReference type="Google" id="ProtNLM"/>
    </source>
</evidence>
<keyword evidence="2" id="KW-1185">Reference proteome</keyword>
<dbReference type="Proteomes" id="UP001632037">
    <property type="component" value="Unassembled WGS sequence"/>
</dbReference>
<dbReference type="AlphaFoldDB" id="A0ABD3FQ43"/>
<proteinExistence type="predicted"/>
<name>A0ABD3FQ43_9STRA</name>
<dbReference type="EMBL" id="JBIMZQ010000013">
    <property type="protein sequence ID" value="KAL3667865.1"/>
    <property type="molecule type" value="Genomic_DNA"/>
</dbReference>
<sequence>MMMLKCGSSYTSQHDESTCLKRLKLFAPPYTVFLSAAITLVCVVSSSATVIDPENNAKLVEDWAASTTDAWTKEVRLEWRKKQRCATLVRFRVSKKKKFSDMCSKRDHLGILVKQRLATLKTTASIELEDKSSLKNTRNEVCLLALENDALRTENREMYDKLQVLKRTWSLLHEALMGMSGVQNESSIASNLYEASEKSQWVSHQRPNESGWRVFFPNCEPSFYFHPLTREEFDTIYQTSTDELQLRCEHVEPVGRLFSWTVHHAPSVGGISDSSRVACARFTLRAGCSLQDLDDLVLQSELKWLPLVVIPPSWNTRHRDAVSSQVLQKFETDAYIMVSNIPGATHLRYLHLVRRLPRRSFDGRRSITYTMAIVDTCDNARSGVAEEPQLDVDWAKGGSNTLIVTEVDGETVDVEFEFIAACRDQLLVEQHYVYWAQFVCRWSERIFPPKLLN</sequence>
<reference evidence="1 2" key="1">
    <citation type="submission" date="2024-09" db="EMBL/GenBank/DDBJ databases">
        <title>Genome sequencing and assembly of Phytophthora oleae, isolate VK10A, causative agent of rot of olive drupes.</title>
        <authorList>
            <person name="Conti Taguali S."/>
            <person name="Riolo M."/>
            <person name="La Spada F."/>
            <person name="Cacciola S.O."/>
            <person name="Dionisio G."/>
        </authorList>
    </citation>
    <scope>NUCLEOTIDE SEQUENCE [LARGE SCALE GENOMIC DNA]</scope>
    <source>
        <strain evidence="1 2">VK10A</strain>
    </source>
</reference>
<gene>
    <name evidence="1" type="ORF">V7S43_007415</name>
</gene>
<evidence type="ECO:0000313" key="1">
    <source>
        <dbReference type="EMBL" id="KAL3667865.1"/>
    </source>
</evidence>
<comment type="caution">
    <text evidence="1">The sequence shown here is derived from an EMBL/GenBank/DDBJ whole genome shotgun (WGS) entry which is preliminary data.</text>
</comment>
<accession>A0ABD3FQ43</accession>
<protein>
    <recommendedName>
        <fullName evidence="3">START domain-containing protein</fullName>
    </recommendedName>
</protein>